<keyword evidence="1" id="KW-0732">Signal</keyword>
<dbReference type="InterPro" id="IPR007863">
    <property type="entry name" value="Peptidase_M16_C"/>
</dbReference>
<feature type="domain" description="Peptidase M16 C-terminal" evidence="3">
    <location>
        <begin position="188"/>
        <end position="361"/>
    </location>
</feature>
<dbReference type="AlphaFoldDB" id="A0A7W9EYY8"/>
<dbReference type="RefSeq" id="WP_183530314.1">
    <property type="nucleotide sequence ID" value="NZ_JACIJM010000009.1"/>
</dbReference>
<evidence type="ECO:0000259" key="2">
    <source>
        <dbReference type="Pfam" id="PF00675"/>
    </source>
</evidence>
<dbReference type="GO" id="GO:0006508">
    <property type="term" value="P:proteolysis"/>
    <property type="evidence" value="ECO:0007669"/>
    <property type="project" value="UniProtKB-KW"/>
</dbReference>
<feature type="chain" id="PRO_5031378698" evidence="1">
    <location>
        <begin position="21"/>
        <end position="437"/>
    </location>
</feature>
<dbReference type="PANTHER" id="PTHR11851:SF224">
    <property type="entry name" value="PROCESSING PROTEASE"/>
    <property type="match status" value="1"/>
</dbReference>
<keyword evidence="4" id="KW-0378">Hydrolase</keyword>
<dbReference type="Gene3D" id="3.30.830.10">
    <property type="entry name" value="Metalloenzyme, LuxS/M16 peptidase-like"/>
    <property type="match status" value="2"/>
</dbReference>
<dbReference type="EC" id="3.4.24.-" evidence="4"/>
<comment type="caution">
    <text evidence="4">The sequence shown here is derived from an EMBL/GenBank/DDBJ whole genome shotgun (WGS) entry which is preliminary data.</text>
</comment>
<dbReference type="EMBL" id="JACIJM010000009">
    <property type="protein sequence ID" value="MBB5723262.1"/>
    <property type="molecule type" value="Genomic_DNA"/>
</dbReference>
<keyword evidence="5" id="KW-1185">Reference proteome</keyword>
<dbReference type="Pfam" id="PF05193">
    <property type="entry name" value="Peptidase_M16_C"/>
    <property type="match status" value="1"/>
</dbReference>
<protein>
    <submittedName>
        <fullName evidence="4">Zinc protease</fullName>
        <ecNumber evidence="4">3.4.24.-</ecNumber>
    </submittedName>
</protein>
<evidence type="ECO:0000313" key="5">
    <source>
        <dbReference type="Proteomes" id="UP000535415"/>
    </source>
</evidence>
<organism evidence="4 5">
    <name type="scientific">Yoonia ponticola</name>
    <dbReference type="NCBI Taxonomy" id="1524255"/>
    <lineage>
        <taxon>Bacteria</taxon>
        <taxon>Pseudomonadati</taxon>
        <taxon>Pseudomonadota</taxon>
        <taxon>Alphaproteobacteria</taxon>
        <taxon>Rhodobacterales</taxon>
        <taxon>Paracoccaceae</taxon>
        <taxon>Yoonia</taxon>
    </lineage>
</organism>
<dbReference type="InterPro" id="IPR050361">
    <property type="entry name" value="MPP/UQCRC_Complex"/>
</dbReference>
<dbReference type="GO" id="GO:0046872">
    <property type="term" value="F:metal ion binding"/>
    <property type="evidence" value="ECO:0007669"/>
    <property type="project" value="InterPro"/>
</dbReference>
<reference evidence="4 5" key="1">
    <citation type="submission" date="2020-08" db="EMBL/GenBank/DDBJ databases">
        <title>Genomic Encyclopedia of Type Strains, Phase IV (KMG-IV): sequencing the most valuable type-strain genomes for metagenomic binning, comparative biology and taxonomic classification.</title>
        <authorList>
            <person name="Goeker M."/>
        </authorList>
    </citation>
    <scope>NUCLEOTIDE SEQUENCE [LARGE SCALE GENOMIC DNA]</scope>
    <source>
        <strain evidence="4 5">DSM 101064</strain>
    </source>
</reference>
<dbReference type="InterPro" id="IPR011249">
    <property type="entry name" value="Metalloenz_LuxS/M16"/>
</dbReference>
<dbReference type="GO" id="GO:0008233">
    <property type="term" value="F:peptidase activity"/>
    <property type="evidence" value="ECO:0007669"/>
    <property type="project" value="UniProtKB-KW"/>
</dbReference>
<gene>
    <name evidence="4" type="ORF">FHS72_002902</name>
</gene>
<evidence type="ECO:0000313" key="4">
    <source>
        <dbReference type="EMBL" id="MBB5723262.1"/>
    </source>
</evidence>
<accession>A0A7W9EYY8</accession>
<feature type="domain" description="Peptidase M16 N-terminal" evidence="2">
    <location>
        <begin position="47"/>
        <end position="181"/>
    </location>
</feature>
<evidence type="ECO:0000256" key="1">
    <source>
        <dbReference type="SAM" id="SignalP"/>
    </source>
</evidence>
<dbReference type="Pfam" id="PF00675">
    <property type="entry name" value="Peptidase_M16"/>
    <property type="match status" value="1"/>
</dbReference>
<dbReference type="SUPFAM" id="SSF63411">
    <property type="entry name" value="LuxS/MPP-like metallohydrolase"/>
    <property type="match status" value="2"/>
</dbReference>
<sequence>MKTIRAGLLALITFTASAQAEIAIQPVTSPGGINAWLVEESAFPFTALEIRFRGGMSIDPVEQRGVINLMTALIDDGAGDLDAESFANARDALAAKFNFDASDDNISVSARFLTEDRDEAIDLLRLALTEPRFDADAIERARGQVLSRIQSDQKDPDTIAGDLLDRMAFGTHPYGSSGMGTAQSVAALTRADLQAAFGSAMSRDNIYVAATGDINAEDLGILLDKLLGDLPATSAPAPERADWALEGGITVVDFPSPLSIVYFEQQGMKRSDPDFFTAYIINEIMGGGRFSARLMTEVREKRGLTYGIGSYLVPQNHAEILLGMFASGNDTTAEAIDLVKAEWAKMADNGISEEELAMIKTYLTGSFPLQFDGNAQIARILVDIQMDDLPLDYVQTRNAKIEAVTTDDIARVAKQLLQPENLHFMVVGQPEGLSTTP</sequence>
<feature type="signal peptide" evidence="1">
    <location>
        <begin position="1"/>
        <end position="20"/>
    </location>
</feature>
<dbReference type="InterPro" id="IPR011765">
    <property type="entry name" value="Pept_M16_N"/>
</dbReference>
<dbReference type="Proteomes" id="UP000535415">
    <property type="component" value="Unassembled WGS sequence"/>
</dbReference>
<dbReference type="PANTHER" id="PTHR11851">
    <property type="entry name" value="METALLOPROTEASE"/>
    <property type="match status" value="1"/>
</dbReference>
<name>A0A7W9EYY8_9RHOB</name>
<evidence type="ECO:0000259" key="3">
    <source>
        <dbReference type="Pfam" id="PF05193"/>
    </source>
</evidence>
<proteinExistence type="predicted"/>
<keyword evidence="4" id="KW-0645">Protease</keyword>